<dbReference type="RefSeq" id="WP_386740376.1">
    <property type="nucleotide sequence ID" value="NZ_JBHSMG010000002.1"/>
</dbReference>
<dbReference type="Gene3D" id="3.40.50.1820">
    <property type="entry name" value="alpha/beta hydrolase"/>
    <property type="match status" value="1"/>
</dbReference>
<dbReference type="EMBL" id="JBHSMG010000002">
    <property type="protein sequence ID" value="MFC5502687.1"/>
    <property type="molecule type" value="Genomic_DNA"/>
</dbReference>
<reference evidence="3" key="1">
    <citation type="journal article" date="2019" name="Int. J. Syst. Evol. Microbiol.">
        <title>The Global Catalogue of Microorganisms (GCM) 10K type strain sequencing project: providing services to taxonomists for standard genome sequencing and annotation.</title>
        <authorList>
            <consortium name="The Broad Institute Genomics Platform"/>
            <consortium name="The Broad Institute Genome Sequencing Center for Infectious Disease"/>
            <person name="Wu L."/>
            <person name="Ma J."/>
        </authorList>
    </citation>
    <scope>NUCLEOTIDE SEQUENCE [LARGE SCALE GENOMIC DNA]</scope>
    <source>
        <strain evidence="3">CGMCC 4.6997</strain>
    </source>
</reference>
<dbReference type="InterPro" id="IPR000073">
    <property type="entry name" value="AB_hydrolase_1"/>
</dbReference>
<dbReference type="Proteomes" id="UP001596039">
    <property type="component" value="Unassembled WGS sequence"/>
</dbReference>
<comment type="caution">
    <text evidence="2">The sequence shown here is derived from an EMBL/GenBank/DDBJ whole genome shotgun (WGS) entry which is preliminary data.</text>
</comment>
<dbReference type="PANTHER" id="PTHR43194">
    <property type="entry name" value="HYDROLASE ALPHA/BETA FOLD FAMILY"/>
    <property type="match status" value="1"/>
</dbReference>
<feature type="domain" description="AB hydrolase-1" evidence="1">
    <location>
        <begin position="40"/>
        <end position="206"/>
    </location>
</feature>
<gene>
    <name evidence="2" type="ORF">ACFPJ4_10605</name>
</gene>
<accession>A0ABW0NTS7</accession>
<keyword evidence="2" id="KW-0378">Hydrolase</keyword>
<evidence type="ECO:0000313" key="3">
    <source>
        <dbReference type="Proteomes" id="UP001596039"/>
    </source>
</evidence>
<dbReference type="SUPFAM" id="SSF53474">
    <property type="entry name" value="alpha/beta-Hydrolases"/>
    <property type="match status" value="1"/>
</dbReference>
<dbReference type="GO" id="GO:0016787">
    <property type="term" value="F:hydrolase activity"/>
    <property type="evidence" value="ECO:0007669"/>
    <property type="project" value="UniProtKB-KW"/>
</dbReference>
<evidence type="ECO:0000313" key="2">
    <source>
        <dbReference type="EMBL" id="MFC5502687.1"/>
    </source>
</evidence>
<dbReference type="InterPro" id="IPR029058">
    <property type="entry name" value="AB_hydrolase_fold"/>
</dbReference>
<organism evidence="2 3">
    <name type="scientific">Lysinimonas soli</name>
    <dbReference type="NCBI Taxonomy" id="1074233"/>
    <lineage>
        <taxon>Bacteria</taxon>
        <taxon>Bacillati</taxon>
        <taxon>Actinomycetota</taxon>
        <taxon>Actinomycetes</taxon>
        <taxon>Micrococcales</taxon>
        <taxon>Microbacteriaceae</taxon>
        <taxon>Lysinimonas</taxon>
    </lineage>
</organism>
<sequence length="339" mass="35958">MSRGSFWITGERASTPSGGVLVGPMYVEWELPETTTPRTPIVLVHGGGGQGTDYLTTPDGRPGWAPMLVAAGHPVYVVDRPGHGRSPYDPQVLGAPTGTWGAEVLIGVFLGDPNLPLPPHTQWPGTLDGSDEVFEQFIATQGPLLADTATMHTLERDRLVALLDRIGPAIVVAHSAGGPGAFLAADSRPELVHAFVAVETLGPPFLGQPQTGMTLPWGLAAAPMRYEPPVADPSEFRLRIDETGPVPMALQEEPVRTLPGLAQVPIAIVTAQASPFRFFDGHLKAFLDQVGCTSEFVRLEDSGVNGNGHGMMVERNNADVLAVILDWVGARGLADGKRP</sequence>
<dbReference type="InterPro" id="IPR050228">
    <property type="entry name" value="Carboxylesterase_BioH"/>
</dbReference>
<dbReference type="Pfam" id="PF00561">
    <property type="entry name" value="Abhydrolase_1"/>
    <property type="match status" value="1"/>
</dbReference>
<dbReference type="PANTHER" id="PTHR43194:SF4">
    <property type="entry name" value="AB HYDROLASE-1 DOMAIN-CONTAINING PROTEIN"/>
    <property type="match status" value="1"/>
</dbReference>
<name>A0ABW0NTS7_9MICO</name>
<keyword evidence="3" id="KW-1185">Reference proteome</keyword>
<protein>
    <submittedName>
        <fullName evidence="2">Alpha/beta fold hydrolase</fullName>
    </submittedName>
</protein>
<evidence type="ECO:0000259" key="1">
    <source>
        <dbReference type="Pfam" id="PF00561"/>
    </source>
</evidence>
<proteinExistence type="predicted"/>